<protein>
    <submittedName>
        <fullName evidence="1">Uncharacterized conserved protein</fullName>
    </submittedName>
</protein>
<dbReference type="Gene3D" id="3.40.830.10">
    <property type="entry name" value="LigB-like"/>
    <property type="match status" value="1"/>
</dbReference>
<proteinExistence type="predicted"/>
<gene>
    <name evidence="1" type="ORF">NCTC1934_03964</name>
</gene>
<organism evidence="1 2">
    <name type="scientific">Nocardia otitidiscaviarum</name>
    <dbReference type="NCBI Taxonomy" id="1823"/>
    <lineage>
        <taxon>Bacteria</taxon>
        <taxon>Bacillati</taxon>
        <taxon>Actinomycetota</taxon>
        <taxon>Actinomycetes</taxon>
        <taxon>Mycobacteriales</taxon>
        <taxon>Nocardiaceae</taxon>
        <taxon>Nocardia</taxon>
    </lineage>
</organism>
<dbReference type="STRING" id="1406858.GCA_000710895_04393"/>
<evidence type="ECO:0000313" key="2">
    <source>
        <dbReference type="Proteomes" id="UP000255467"/>
    </source>
</evidence>
<sequence>MLRLRAASPRGGADGVGLVWRVGATVDGVFSVAALVPSPPVLVPELGGAAGVADGGEVTALREATLDAVRELARSAVRWIVIGVSETDRQIASTAVGTFRGFGVDVRAGLSAAALAADTAADPGLPLPVLIGGWLRGQAAPDTSTEARLLAADTPGARALHVGRELRAELDADPEPVAVLVVGDGAATLTTAAPRYFDPRAEAFQAELDRALTAGDRDGLAALDAPLCAELSVAGRPVFQALAGLFVDDPSRPRVETRYRAAPFGVGYHVSVWRPGGER</sequence>
<name>A0A378YTP9_9NOCA</name>
<dbReference type="EMBL" id="UGRY01000002">
    <property type="protein sequence ID" value="SUA79789.1"/>
    <property type="molecule type" value="Genomic_DNA"/>
</dbReference>
<dbReference type="Proteomes" id="UP000255467">
    <property type="component" value="Unassembled WGS sequence"/>
</dbReference>
<accession>A0A378YTP9</accession>
<dbReference type="AlphaFoldDB" id="A0A378YTP9"/>
<keyword evidence="2" id="KW-1185">Reference proteome</keyword>
<evidence type="ECO:0000313" key="1">
    <source>
        <dbReference type="EMBL" id="SUA79789.1"/>
    </source>
</evidence>
<reference evidence="1 2" key="1">
    <citation type="submission" date="2018-06" db="EMBL/GenBank/DDBJ databases">
        <authorList>
            <consortium name="Pathogen Informatics"/>
            <person name="Doyle S."/>
        </authorList>
    </citation>
    <scope>NUCLEOTIDE SEQUENCE [LARGE SCALE GENOMIC DNA]</scope>
    <source>
        <strain evidence="1 2">NCTC1934</strain>
    </source>
</reference>